<dbReference type="Proteomes" id="UP000609531">
    <property type="component" value="Unassembled WGS sequence"/>
</dbReference>
<dbReference type="CDD" id="cd07377">
    <property type="entry name" value="WHTH_GntR"/>
    <property type="match status" value="1"/>
</dbReference>
<keyword evidence="2" id="KW-0238">DNA-binding</keyword>
<dbReference type="RefSeq" id="WP_198880497.1">
    <property type="nucleotide sequence ID" value="NZ_JAEKJA010000001.1"/>
</dbReference>
<dbReference type="GO" id="GO:0003677">
    <property type="term" value="F:DNA binding"/>
    <property type="evidence" value="ECO:0007669"/>
    <property type="project" value="UniProtKB-KW"/>
</dbReference>
<dbReference type="Gene3D" id="1.20.120.530">
    <property type="entry name" value="GntR ligand-binding domain-like"/>
    <property type="match status" value="1"/>
</dbReference>
<dbReference type="SMART" id="SM00345">
    <property type="entry name" value="HTH_GNTR"/>
    <property type="match status" value="1"/>
</dbReference>
<gene>
    <name evidence="5" type="ORF">JCR33_02970</name>
</gene>
<evidence type="ECO:0000256" key="2">
    <source>
        <dbReference type="ARBA" id="ARBA00023125"/>
    </source>
</evidence>
<dbReference type="InterPro" id="IPR000524">
    <property type="entry name" value="Tscrpt_reg_HTH_GntR"/>
</dbReference>
<evidence type="ECO:0000256" key="1">
    <source>
        <dbReference type="ARBA" id="ARBA00023015"/>
    </source>
</evidence>
<keyword evidence="6" id="KW-1185">Reference proteome</keyword>
<evidence type="ECO:0000313" key="5">
    <source>
        <dbReference type="EMBL" id="MBJ3774630.1"/>
    </source>
</evidence>
<dbReference type="Gene3D" id="1.10.10.10">
    <property type="entry name" value="Winged helix-like DNA-binding domain superfamily/Winged helix DNA-binding domain"/>
    <property type="match status" value="1"/>
</dbReference>
<accession>A0A934IMI0</accession>
<keyword evidence="3" id="KW-0804">Transcription</keyword>
<keyword evidence="1" id="KW-0805">Transcription regulation</keyword>
<dbReference type="Pfam" id="PF00392">
    <property type="entry name" value="GntR"/>
    <property type="match status" value="1"/>
</dbReference>
<reference evidence="5" key="1">
    <citation type="submission" date="2020-12" db="EMBL/GenBank/DDBJ databases">
        <title>Bacterial taxonomy.</title>
        <authorList>
            <person name="Pan X."/>
        </authorList>
    </citation>
    <scope>NUCLEOTIDE SEQUENCE</scope>
    <source>
        <strain evidence="5">B2012</strain>
    </source>
</reference>
<evidence type="ECO:0000259" key="4">
    <source>
        <dbReference type="PROSITE" id="PS50949"/>
    </source>
</evidence>
<dbReference type="AlphaFoldDB" id="A0A934IMI0"/>
<dbReference type="PRINTS" id="PR00035">
    <property type="entry name" value="HTHGNTR"/>
</dbReference>
<comment type="caution">
    <text evidence="5">The sequence shown here is derived from an EMBL/GenBank/DDBJ whole genome shotgun (WGS) entry which is preliminary data.</text>
</comment>
<name>A0A934IMI0_9HYPH</name>
<dbReference type="InterPro" id="IPR011711">
    <property type="entry name" value="GntR_C"/>
</dbReference>
<dbReference type="EMBL" id="JAEKJA010000001">
    <property type="protein sequence ID" value="MBJ3774630.1"/>
    <property type="molecule type" value="Genomic_DNA"/>
</dbReference>
<proteinExistence type="predicted"/>
<sequence>MTRPGDIEPMTVKLYQTIAADLQRELDAGVWKPGDRLPPERVLATRFGVSRTSLREALLALEFAGRLEIRDRAGVYVREPEATVALPAFADLPGPYEVLEARRLIEGEATYRTALRASHAELAVIVDAARRLAAIDQNDLVTFQRIDRAFHVHIAHACGNSVLAELVVALWDQRDGPLWKSWYEGTRSTENRTRSSQQHLEIAAFLEARQAQPARAAMERHIDTIIERFLRYGAEATDADPMVAPRTKAKASG</sequence>
<organism evidence="5 6">
    <name type="scientific">Acuticoccus mangrovi</name>
    <dbReference type="NCBI Taxonomy" id="2796142"/>
    <lineage>
        <taxon>Bacteria</taxon>
        <taxon>Pseudomonadati</taxon>
        <taxon>Pseudomonadota</taxon>
        <taxon>Alphaproteobacteria</taxon>
        <taxon>Hyphomicrobiales</taxon>
        <taxon>Amorphaceae</taxon>
        <taxon>Acuticoccus</taxon>
    </lineage>
</organism>
<protein>
    <submittedName>
        <fullName evidence="5">FadR family transcriptional regulator</fullName>
    </submittedName>
</protein>
<dbReference type="InterPro" id="IPR008920">
    <property type="entry name" value="TF_FadR/GntR_C"/>
</dbReference>
<dbReference type="Pfam" id="PF07729">
    <property type="entry name" value="FCD"/>
    <property type="match status" value="1"/>
</dbReference>
<feature type="domain" description="HTH gntR-type" evidence="4">
    <location>
        <begin position="12"/>
        <end position="80"/>
    </location>
</feature>
<dbReference type="PANTHER" id="PTHR43537:SF5">
    <property type="entry name" value="UXU OPERON TRANSCRIPTIONAL REGULATOR"/>
    <property type="match status" value="1"/>
</dbReference>
<dbReference type="SMART" id="SM00895">
    <property type="entry name" value="FCD"/>
    <property type="match status" value="1"/>
</dbReference>
<dbReference type="InterPro" id="IPR036388">
    <property type="entry name" value="WH-like_DNA-bd_sf"/>
</dbReference>
<dbReference type="PANTHER" id="PTHR43537">
    <property type="entry name" value="TRANSCRIPTIONAL REGULATOR, GNTR FAMILY"/>
    <property type="match status" value="1"/>
</dbReference>
<dbReference type="InterPro" id="IPR036390">
    <property type="entry name" value="WH_DNA-bd_sf"/>
</dbReference>
<dbReference type="SUPFAM" id="SSF48008">
    <property type="entry name" value="GntR ligand-binding domain-like"/>
    <property type="match status" value="1"/>
</dbReference>
<evidence type="ECO:0000256" key="3">
    <source>
        <dbReference type="ARBA" id="ARBA00023163"/>
    </source>
</evidence>
<evidence type="ECO:0000313" key="6">
    <source>
        <dbReference type="Proteomes" id="UP000609531"/>
    </source>
</evidence>
<dbReference type="GO" id="GO:0003700">
    <property type="term" value="F:DNA-binding transcription factor activity"/>
    <property type="evidence" value="ECO:0007669"/>
    <property type="project" value="InterPro"/>
</dbReference>
<dbReference type="SUPFAM" id="SSF46785">
    <property type="entry name" value="Winged helix' DNA-binding domain"/>
    <property type="match status" value="1"/>
</dbReference>
<dbReference type="PROSITE" id="PS50949">
    <property type="entry name" value="HTH_GNTR"/>
    <property type="match status" value="1"/>
</dbReference>